<dbReference type="SUPFAM" id="SSF82199">
    <property type="entry name" value="SET domain"/>
    <property type="match status" value="1"/>
</dbReference>
<dbReference type="FunFam" id="2.170.270.10:FF:000004">
    <property type="entry name" value="Histone-lysine N-methyltransferase"/>
    <property type="match status" value="1"/>
</dbReference>
<evidence type="ECO:0000256" key="17">
    <source>
        <dbReference type="ARBA" id="ARBA00023163"/>
    </source>
</evidence>
<evidence type="ECO:0000256" key="14">
    <source>
        <dbReference type="ARBA" id="ARBA00023015"/>
    </source>
</evidence>
<sequence>MLVEAGWGRARFHPPSYFSQNPLEQTPPSVLAALANGFDQREREPSEPTHKIGVDFKEDCDLQNVWMMGGLSILTSVPIMPPCVCLLCASKGQQEQMLYCQVCCEPFHRFCLEPTERPSEENKENWCCRRCKCCHICGRKNKHSKPLLECDRCQNCYHPSCLGPNYPKPNRRRKAWVCMTCIRCKSCGVTPGKSWDTEWNHDKGLCPDCTKLHDQGNYCPICFKCYEDSDYDSQMMQCATCNHWVHAKCEDLTGDLYEILSSLPESVAYSCRPCSQSQPSPWRELLHMELRAGVEKVLACLLTSTLTQHLIACSQCVTQVVSDSGVEGLPACDLRAVGKKFDKGLYTTLKSFHEDVVQVVRRRLDQEESLPEDERPTAVARSYYLKLLEEVFNWFNSQDPKVWDPRSKDLPIGMLSHAVQPPTTEHVYAQWREREELRSRTPLGTLQTENVLRLEVKQEEVPHPTTPLTTEPTRGLHFRKNRAFRLNKLKGKRGRAGRQSMSEGWPSKSEGRLSNADLDTGWSKDDGRQCSLCQKYGDAKSNEAGRLLYLGQNEWAHINCSMWSAEVFEEDNGSLMHVHSAVARGRFMRCERCNHTGATVGCCLTSCQSNYHFMCARSRNCVFQDDKKVYCYKHRDLISGKIITGQGFEVNRRMYVDFDGVSLRRKFLTGLEPENINLMIGSLQIEKLGMLTELSAKQGKLFPVGYRCSRWYWSTVNPLRRCKYTCTIREVRPPVPEKPAEEMPDKGENSTIAHSPCAQSESDAQEVDVAHSRPTTPSFSAPLPKPDQGARPKIRRPAGGLFRPLPSPGATKSKPHHILTISDLEETRRPRRHSPHSQTRRDMSSPPLGSPTGSGLITLRTGGSMHPKASVPTSPLFPLGATDILLTSPSTRPVRGLFPQPPWEDSVGSFPSPGLSLSPTIQHSPRPRLSFDLNQSDSTRPALTRSAASARQDWGNTSSDEDMEHYFDFSRTVVSRTGSRDPTQAPASPSSRSIPQLDGVDDGTESDASVTTTDGAQKLKSATPKDLFLDSNSGHFVLPTDGSAIYMNHLTESSGDLSLSSSQGTLLELLQPSSLISSDFPNPSIAQMNPLQMSPSPLLPQGLPGHAILTVKEVGGPNVDPTPHVLLVNRLGQIFVKNPESNTFQLPSQSSPSYNCVTQIASLLQSNALSATLAAAGLLIEPEPAATILSVSTPRPPRAHVRMKRVSSLSDRIGATKKSKTDFLEPEPPSAKEDLPTPKDIFAAVSSRAGGVRIKTPTVKGVLDLDKLKEEHLSDSECTRPGLWDRLSIPRLGMDTGKQQNWDAVGRSALTDWNKYSGAVSCSDDELLPSDDECPPSRDQPHLRFEIKSDDGFSVEADSVEEAWRAVIDCVQEARAGARLRQLSFSGMTGARMLGLLHDTVVFLVEQLQGARRCHSHAFRFFKQISQEEDLPVNPSGCARSEVYLRKTTFDMFNFLASQHRQLPDINPYDEEEDEVPLKSTRRATSLELPMAMRFRHLERTSKEAVGVSAIHGRGLFCKRNIDAQEMVIEYAGIVIRSVLTDKREKYYDGKGIGCYMFRIDDFDVVDATMHGNAARFINHSCEPNCYSRVINVEGQKHIVIFALRKIYRGEELTYDYKFPIEDPASKLNCNCGARKCRRFLN</sequence>
<dbReference type="Gene3D" id="3.30.160.360">
    <property type="match status" value="2"/>
</dbReference>
<dbReference type="EC" id="2.1.1.364" evidence="19"/>
<evidence type="ECO:0000256" key="20">
    <source>
        <dbReference type="ARBA" id="ARBA00049353"/>
    </source>
</evidence>
<evidence type="ECO:0000313" key="28">
    <source>
        <dbReference type="EMBL" id="CDQ70805.1"/>
    </source>
</evidence>
<dbReference type="FunFam" id="3.30.40.10:FF:000002">
    <property type="entry name" value="Histone-lysine N-methyltransferase"/>
    <property type="match status" value="1"/>
</dbReference>
<feature type="domain" description="PHD-type" evidence="24">
    <location>
        <begin position="82"/>
        <end position="134"/>
    </location>
</feature>
<dbReference type="InterPro" id="IPR013083">
    <property type="entry name" value="Znf_RING/FYVE/PHD"/>
</dbReference>
<dbReference type="FunFam" id="3.30.160.360:FF:000009">
    <property type="entry name" value="Histone-lysine N-methyltransferase"/>
    <property type="match status" value="1"/>
</dbReference>
<dbReference type="EMBL" id="FR904735">
    <property type="protein sequence ID" value="CDQ70805.1"/>
    <property type="molecule type" value="Genomic_DNA"/>
</dbReference>
<dbReference type="PaxDb" id="8022-A0A060X1S6"/>
<evidence type="ECO:0000256" key="8">
    <source>
        <dbReference type="ARBA" id="ARBA00022737"/>
    </source>
</evidence>
<dbReference type="InterPro" id="IPR019786">
    <property type="entry name" value="Zinc_finger_PHD-type_CS"/>
</dbReference>
<dbReference type="InterPro" id="IPR047219">
    <property type="entry name" value="KMT2A_2B_SET"/>
</dbReference>
<dbReference type="SUPFAM" id="SSF57903">
    <property type="entry name" value="FYVE/PHD zinc finger"/>
    <property type="match status" value="3"/>
</dbReference>
<evidence type="ECO:0000256" key="7">
    <source>
        <dbReference type="ARBA" id="ARBA00022723"/>
    </source>
</evidence>
<feature type="region of interest" description="Disordered" evidence="23">
    <location>
        <begin position="490"/>
        <end position="520"/>
    </location>
</feature>
<keyword evidence="6" id="KW-0949">S-adenosyl-L-methionine</keyword>
<keyword evidence="11" id="KW-0832">Ubl conjugation</keyword>
<keyword evidence="13" id="KW-0007">Acetylation</keyword>
<keyword evidence="7" id="KW-0479">Metal-binding</keyword>
<dbReference type="Gene3D" id="2.170.270.10">
    <property type="entry name" value="SET domain"/>
    <property type="match status" value="1"/>
</dbReference>
<evidence type="ECO:0000256" key="10">
    <source>
        <dbReference type="ARBA" id="ARBA00022833"/>
    </source>
</evidence>
<dbReference type="InterPro" id="IPR003889">
    <property type="entry name" value="FYrich_C"/>
</dbReference>
<feature type="compositionally biased region" description="Basic and acidic residues" evidence="23">
    <location>
        <begin position="738"/>
        <end position="748"/>
    </location>
</feature>
<evidence type="ECO:0000259" key="27">
    <source>
        <dbReference type="PROSITE" id="PS51805"/>
    </source>
</evidence>
<dbReference type="InterPro" id="IPR011011">
    <property type="entry name" value="Znf_FYVE_PHD"/>
</dbReference>
<dbReference type="SMART" id="SM00541">
    <property type="entry name" value="FYRN"/>
    <property type="match status" value="1"/>
</dbReference>
<evidence type="ECO:0000259" key="25">
    <source>
        <dbReference type="PROSITE" id="PS50280"/>
    </source>
</evidence>
<evidence type="ECO:0000259" key="26">
    <source>
        <dbReference type="PROSITE" id="PS50868"/>
    </source>
</evidence>
<evidence type="ECO:0000256" key="4">
    <source>
        <dbReference type="ARBA" id="ARBA00022603"/>
    </source>
</evidence>
<evidence type="ECO:0000256" key="23">
    <source>
        <dbReference type="SAM" id="MobiDB-lite"/>
    </source>
</evidence>
<feature type="region of interest" description="Disordered" evidence="23">
    <location>
        <begin position="974"/>
        <end position="1017"/>
    </location>
</feature>
<feature type="compositionally biased region" description="Polar residues" evidence="23">
    <location>
        <begin position="974"/>
        <end position="994"/>
    </location>
</feature>
<name>A0A060X1S6_ONCMY</name>
<dbReference type="CDD" id="cd19170">
    <property type="entry name" value="SET_KMT2A_2B"/>
    <property type="match status" value="1"/>
</dbReference>
<dbReference type="PROSITE" id="PS51543">
    <property type="entry name" value="FYRC"/>
    <property type="match status" value="1"/>
</dbReference>
<dbReference type="InterPro" id="IPR001965">
    <property type="entry name" value="Znf_PHD"/>
</dbReference>
<feature type="region of interest" description="Disordered" evidence="23">
    <location>
        <begin position="905"/>
        <end position="962"/>
    </location>
</feature>
<keyword evidence="12" id="KW-0156">Chromatin regulator</keyword>
<keyword evidence="8" id="KW-0677">Repeat</keyword>
<keyword evidence="14" id="KW-0805">Transcription regulation</keyword>
<reference evidence="28" key="2">
    <citation type="submission" date="2014-03" db="EMBL/GenBank/DDBJ databases">
        <authorList>
            <person name="Genoscope - CEA"/>
        </authorList>
    </citation>
    <scope>NUCLEOTIDE SEQUENCE</scope>
</reference>
<keyword evidence="4" id="KW-0489">Methyltransferase</keyword>
<dbReference type="PANTHER" id="PTHR45838:SF3">
    <property type="entry name" value="HISTONE-LYSINE N-METHYLTRANSFERASE 2B"/>
    <property type="match status" value="1"/>
</dbReference>
<dbReference type="InterPro" id="IPR003888">
    <property type="entry name" value="FYrich_N"/>
</dbReference>
<evidence type="ECO:0000256" key="21">
    <source>
        <dbReference type="ARBA" id="ARBA00050089"/>
    </source>
</evidence>
<dbReference type="SMART" id="SM00249">
    <property type="entry name" value="PHD"/>
    <property type="match status" value="4"/>
</dbReference>
<dbReference type="InterPro" id="IPR003616">
    <property type="entry name" value="Post-SET_dom"/>
</dbReference>
<dbReference type="PROSITE" id="PS01359">
    <property type="entry name" value="ZF_PHD_1"/>
    <property type="match status" value="1"/>
</dbReference>
<feature type="region of interest" description="Disordered" evidence="23">
    <location>
        <begin position="1217"/>
        <end position="1237"/>
    </location>
</feature>
<dbReference type="Pfam" id="PF13771">
    <property type="entry name" value="zf-HC5HC2H"/>
    <property type="match status" value="1"/>
</dbReference>
<dbReference type="GO" id="GO:0045893">
    <property type="term" value="P:positive regulation of DNA-templated transcription"/>
    <property type="evidence" value="ECO:0007669"/>
    <property type="project" value="TreeGrafter"/>
</dbReference>
<proteinExistence type="predicted"/>
<evidence type="ECO:0000256" key="9">
    <source>
        <dbReference type="ARBA" id="ARBA00022771"/>
    </source>
</evidence>
<keyword evidence="17" id="KW-0804">Transcription</keyword>
<comment type="subcellular location">
    <subcellularLocation>
        <location evidence="1">Nucleus</location>
    </subcellularLocation>
</comment>
<evidence type="ECO:0000256" key="1">
    <source>
        <dbReference type="ARBA" id="ARBA00004123"/>
    </source>
</evidence>
<dbReference type="PROSITE" id="PS51805">
    <property type="entry name" value="EPHD"/>
    <property type="match status" value="1"/>
</dbReference>
<dbReference type="GO" id="GO:0008270">
    <property type="term" value="F:zinc ion binding"/>
    <property type="evidence" value="ECO:0007669"/>
    <property type="project" value="UniProtKB-KW"/>
</dbReference>
<evidence type="ECO:0000256" key="2">
    <source>
        <dbReference type="ARBA" id="ARBA00022499"/>
    </source>
</evidence>
<evidence type="ECO:0000256" key="13">
    <source>
        <dbReference type="ARBA" id="ARBA00022990"/>
    </source>
</evidence>
<feature type="domain" description="PHD-type" evidence="27">
    <location>
        <begin position="527"/>
        <end position="635"/>
    </location>
</feature>
<feature type="domain" description="SET" evidence="25">
    <location>
        <begin position="1502"/>
        <end position="1618"/>
    </location>
</feature>
<evidence type="ECO:0000256" key="18">
    <source>
        <dbReference type="ARBA" id="ARBA00023242"/>
    </source>
</evidence>
<keyword evidence="2" id="KW-1017">Isopeptide bond</keyword>
<keyword evidence="16" id="KW-0238">DNA-binding</keyword>
<evidence type="ECO:0000256" key="6">
    <source>
        <dbReference type="ARBA" id="ARBA00022691"/>
    </source>
</evidence>
<dbReference type="Pfam" id="PF05965">
    <property type="entry name" value="FYRC"/>
    <property type="match status" value="1"/>
</dbReference>
<feature type="compositionally biased region" description="Low complexity" evidence="23">
    <location>
        <begin position="844"/>
        <end position="856"/>
    </location>
</feature>
<comment type="catalytic activity">
    <reaction evidence="20">
        <text>L-lysyl(4)-[histone H3] + S-adenosyl-L-methionine = N(6)-methyl-L-lysyl(4)-[histone H3] + S-adenosyl-L-homocysteine + H(+)</text>
        <dbReference type="Rhea" id="RHEA:60264"/>
        <dbReference type="Rhea" id="RHEA-COMP:15543"/>
        <dbReference type="Rhea" id="RHEA-COMP:15547"/>
        <dbReference type="ChEBI" id="CHEBI:15378"/>
        <dbReference type="ChEBI" id="CHEBI:29969"/>
        <dbReference type="ChEBI" id="CHEBI:57856"/>
        <dbReference type="ChEBI" id="CHEBI:59789"/>
        <dbReference type="ChEBI" id="CHEBI:61929"/>
        <dbReference type="EC" id="2.1.1.364"/>
    </reaction>
    <physiologicalReaction direction="left-to-right" evidence="20">
        <dbReference type="Rhea" id="RHEA:60265"/>
    </physiologicalReaction>
</comment>
<dbReference type="GO" id="GO:0032259">
    <property type="term" value="P:methylation"/>
    <property type="evidence" value="ECO:0007669"/>
    <property type="project" value="UniProtKB-KW"/>
</dbReference>
<dbReference type="GO" id="GO:0003677">
    <property type="term" value="F:DNA binding"/>
    <property type="evidence" value="ECO:0007669"/>
    <property type="project" value="UniProtKB-KW"/>
</dbReference>
<feature type="compositionally biased region" description="Polar residues" evidence="23">
    <location>
        <begin position="1006"/>
        <end position="1015"/>
    </location>
</feature>
<evidence type="ECO:0000256" key="16">
    <source>
        <dbReference type="ARBA" id="ARBA00023125"/>
    </source>
</evidence>
<dbReference type="InterPro" id="IPR001214">
    <property type="entry name" value="SET_dom"/>
</dbReference>
<dbReference type="PROSITE" id="PS50280">
    <property type="entry name" value="SET"/>
    <property type="match status" value="1"/>
</dbReference>
<evidence type="ECO:0000256" key="12">
    <source>
        <dbReference type="ARBA" id="ARBA00022853"/>
    </source>
</evidence>
<dbReference type="GO" id="GO:0140945">
    <property type="term" value="F:histone H3K4 monomethyltransferase activity"/>
    <property type="evidence" value="ECO:0007669"/>
    <property type="project" value="UniProtKB-EC"/>
</dbReference>
<dbReference type="Pfam" id="PF05964">
    <property type="entry name" value="FYRN"/>
    <property type="match status" value="1"/>
</dbReference>
<feature type="domain" description="PHD-type" evidence="24">
    <location>
        <begin position="131"/>
        <end position="184"/>
    </location>
</feature>
<organism evidence="28 29">
    <name type="scientific">Oncorhynchus mykiss</name>
    <name type="common">Rainbow trout</name>
    <name type="synonym">Salmo gairdneri</name>
    <dbReference type="NCBI Taxonomy" id="8022"/>
    <lineage>
        <taxon>Eukaryota</taxon>
        <taxon>Metazoa</taxon>
        <taxon>Chordata</taxon>
        <taxon>Craniata</taxon>
        <taxon>Vertebrata</taxon>
        <taxon>Euteleostomi</taxon>
        <taxon>Actinopterygii</taxon>
        <taxon>Neopterygii</taxon>
        <taxon>Teleostei</taxon>
        <taxon>Protacanthopterygii</taxon>
        <taxon>Salmoniformes</taxon>
        <taxon>Salmonidae</taxon>
        <taxon>Salmoninae</taxon>
        <taxon>Oncorhynchus</taxon>
    </lineage>
</organism>
<keyword evidence="9 22" id="KW-0863">Zinc-finger</keyword>
<feature type="compositionally biased region" description="Low complexity" evidence="23">
    <location>
        <begin position="906"/>
        <end position="919"/>
    </location>
</feature>
<dbReference type="STRING" id="8022.A0A060X1S6"/>
<evidence type="ECO:0000256" key="11">
    <source>
        <dbReference type="ARBA" id="ARBA00022843"/>
    </source>
</evidence>
<dbReference type="InterPro" id="IPR034732">
    <property type="entry name" value="EPHD"/>
</dbReference>
<evidence type="ECO:0000256" key="3">
    <source>
        <dbReference type="ARBA" id="ARBA00022553"/>
    </source>
</evidence>
<evidence type="ECO:0000256" key="15">
    <source>
        <dbReference type="ARBA" id="ARBA00023117"/>
    </source>
</evidence>
<feature type="compositionally biased region" description="Polar residues" evidence="23">
    <location>
        <begin position="749"/>
        <end position="762"/>
    </location>
</feature>
<dbReference type="Pfam" id="PF00856">
    <property type="entry name" value="SET"/>
    <property type="match status" value="1"/>
</dbReference>
<evidence type="ECO:0000256" key="5">
    <source>
        <dbReference type="ARBA" id="ARBA00022679"/>
    </source>
</evidence>
<dbReference type="SMART" id="SM00542">
    <property type="entry name" value="FYRC"/>
    <property type="match status" value="1"/>
</dbReference>
<dbReference type="InterPro" id="IPR046341">
    <property type="entry name" value="SET_dom_sf"/>
</dbReference>
<protein>
    <recommendedName>
        <fullName evidence="19">[histone H3]-lysine(4) N-methyltransferase</fullName>
        <ecNumber evidence="19">2.1.1.364</ecNumber>
    </recommendedName>
</protein>
<feature type="domain" description="PHD-type" evidence="24">
    <location>
        <begin position="216"/>
        <end position="277"/>
    </location>
</feature>
<accession>A0A060X1S6</accession>
<dbReference type="InterPro" id="IPR019787">
    <property type="entry name" value="Znf_PHD-finger"/>
</dbReference>
<keyword evidence="10" id="KW-0862">Zinc</keyword>
<dbReference type="GO" id="GO:0035097">
    <property type="term" value="C:histone methyltransferase complex"/>
    <property type="evidence" value="ECO:0007669"/>
    <property type="project" value="TreeGrafter"/>
</dbReference>
<evidence type="ECO:0000256" key="19">
    <source>
        <dbReference type="ARBA" id="ARBA00023620"/>
    </source>
</evidence>
<keyword evidence="3" id="KW-0597">Phosphoprotein</keyword>
<comment type="catalytic activity">
    <reaction evidence="21">
        <text>N(6)-methyl-L-lysyl(4)-[histone H3] + S-adenosyl-L-methionine = N(6),N(6)-dimethyl-L-lysyl(4)-[histone H3] + S-adenosyl-L-homocysteine + H(+)</text>
        <dbReference type="Rhea" id="RHEA:60268"/>
        <dbReference type="Rhea" id="RHEA-COMP:15540"/>
        <dbReference type="Rhea" id="RHEA-COMP:15543"/>
        <dbReference type="ChEBI" id="CHEBI:15378"/>
        <dbReference type="ChEBI" id="CHEBI:57856"/>
        <dbReference type="ChEBI" id="CHEBI:59789"/>
        <dbReference type="ChEBI" id="CHEBI:61929"/>
        <dbReference type="ChEBI" id="CHEBI:61976"/>
    </reaction>
    <physiologicalReaction direction="left-to-right" evidence="21">
        <dbReference type="Rhea" id="RHEA:60269"/>
    </physiologicalReaction>
</comment>
<dbReference type="FunFam" id="1.20.920.10:FF:000040">
    <property type="entry name" value="Histone-lysine N-methyltransferase"/>
    <property type="match status" value="1"/>
</dbReference>
<feature type="region of interest" description="Disordered" evidence="23">
    <location>
        <begin position="735"/>
        <end position="874"/>
    </location>
</feature>
<dbReference type="PROSITE" id="PS51542">
    <property type="entry name" value="FYRN"/>
    <property type="match status" value="1"/>
</dbReference>
<evidence type="ECO:0000256" key="22">
    <source>
        <dbReference type="PROSITE-ProRule" id="PRU00146"/>
    </source>
</evidence>
<dbReference type="PROSITE" id="PS50868">
    <property type="entry name" value="POST_SET"/>
    <property type="match status" value="1"/>
</dbReference>
<dbReference type="PANTHER" id="PTHR45838">
    <property type="entry name" value="HISTONE-LYSINE-N-METHYLTRANSFERASE 2 KMT2 FAMILY MEMBER"/>
    <property type="match status" value="1"/>
</dbReference>
<feature type="compositionally biased region" description="Polar residues" evidence="23">
    <location>
        <begin position="932"/>
        <end position="958"/>
    </location>
</feature>
<evidence type="ECO:0000259" key="24">
    <source>
        <dbReference type="PROSITE" id="PS50016"/>
    </source>
</evidence>
<gene>
    <name evidence="28" type="ORF">GSONMT00030567001</name>
</gene>
<keyword evidence="18" id="KW-0539">Nucleus</keyword>
<dbReference type="Gene3D" id="3.30.40.10">
    <property type="entry name" value="Zinc/RING finger domain, C3HC4 (zinc finger)"/>
    <property type="match status" value="3"/>
</dbReference>
<keyword evidence="15" id="KW-0103">Bromodomain</keyword>
<dbReference type="PROSITE" id="PS50016">
    <property type="entry name" value="ZF_PHD_2"/>
    <property type="match status" value="3"/>
</dbReference>
<dbReference type="Gene3D" id="1.20.920.10">
    <property type="entry name" value="Bromodomain-like"/>
    <property type="match status" value="1"/>
</dbReference>
<reference evidence="28" key="1">
    <citation type="journal article" date="2014" name="Nat. Commun.">
        <title>The rainbow trout genome provides novel insights into evolution after whole-genome duplication in vertebrates.</title>
        <authorList>
            <person name="Berthelot C."/>
            <person name="Brunet F."/>
            <person name="Chalopin D."/>
            <person name="Juanchich A."/>
            <person name="Bernard M."/>
            <person name="Noel B."/>
            <person name="Bento P."/>
            <person name="Da Silva C."/>
            <person name="Labadie K."/>
            <person name="Alberti A."/>
            <person name="Aury J.M."/>
            <person name="Louis A."/>
            <person name="Dehais P."/>
            <person name="Bardou P."/>
            <person name="Montfort J."/>
            <person name="Klopp C."/>
            <person name="Cabau C."/>
            <person name="Gaspin C."/>
            <person name="Thorgaard G.H."/>
            <person name="Boussaha M."/>
            <person name="Quillet E."/>
            <person name="Guyomard R."/>
            <person name="Galiana D."/>
            <person name="Bobe J."/>
            <person name="Volff J.N."/>
            <person name="Genet C."/>
            <person name="Wincker P."/>
            <person name="Jaillon O."/>
            <person name="Roest Crollius H."/>
            <person name="Guiguen Y."/>
        </authorList>
    </citation>
    <scope>NUCLEOTIDE SEQUENCE [LARGE SCALE GENOMIC DNA]</scope>
</reference>
<dbReference type="Pfam" id="PF00628">
    <property type="entry name" value="PHD"/>
    <property type="match status" value="3"/>
</dbReference>
<dbReference type="SMART" id="SM00317">
    <property type="entry name" value="SET"/>
    <property type="match status" value="1"/>
</dbReference>
<keyword evidence="5" id="KW-0808">Transferase</keyword>
<dbReference type="FunFam" id="3.30.40.10:FF:000089">
    <property type="entry name" value="Histone-lysine N-methyltransferase"/>
    <property type="match status" value="1"/>
</dbReference>
<feature type="domain" description="Post-SET" evidence="26">
    <location>
        <begin position="1626"/>
        <end position="1642"/>
    </location>
</feature>
<dbReference type="Proteomes" id="UP000193380">
    <property type="component" value="Unassembled WGS sequence"/>
</dbReference>
<dbReference type="InterPro" id="IPR036427">
    <property type="entry name" value="Bromodomain-like_sf"/>
</dbReference>
<evidence type="ECO:0000313" key="29">
    <source>
        <dbReference type="Proteomes" id="UP000193380"/>
    </source>
</evidence>
<dbReference type="FunFam" id="3.30.40.10:FF:000071">
    <property type="entry name" value="Histone-lysine N-methyltransferase"/>
    <property type="match status" value="1"/>
</dbReference>